<feature type="region of interest" description="Disordered" evidence="1">
    <location>
        <begin position="346"/>
        <end position="471"/>
    </location>
</feature>
<reference evidence="3" key="2">
    <citation type="journal article" date="2008" name="Nucleic Acids Res.">
        <title>The rice annotation project database (RAP-DB): 2008 update.</title>
        <authorList>
            <consortium name="The rice annotation project (RAP)"/>
        </authorList>
    </citation>
    <scope>GENOME REANNOTATION</scope>
    <source>
        <strain evidence="3">cv. Nipponbare</strain>
    </source>
</reference>
<dbReference type="iPTMnet" id="Q7XQ69"/>
<reference evidence="3" key="1">
    <citation type="journal article" date="2005" name="Nature">
        <title>The map-based sequence of the rice genome.</title>
        <authorList>
            <consortium name="International rice genome sequencing project (IRGSP)"/>
            <person name="Matsumoto T."/>
            <person name="Wu J."/>
            <person name="Kanamori H."/>
            <person name="Katayose Y."/>
            <person name="Fujisawa M."/>
            <person name="Namiki N."/>
            <person name="Mizuno H."/>
            <person name="Yamamoto K."/>
            <person name="Antonio B.A."/>
            <person name="Baba T."/>
            <person name="Sakata K."/>
            <person name="Nagamura Y."/>
            <person name="Aoki H."/>
            <person name="Arikawa K."/>
            <person name="Arita K."/>
            <person name="Bito T."/>
            <person name="Chiden Y."/>
            <person name="Fujitsuka N."/>
            <person name="Fukunaka R."/>
            <person name="Hamada M."/>
            <person name="Harada C."/>
            <person name="Hayashi A."/>
            <person name="Hijishita S."/>
            <person name="Honda M."/>
            <person name="Hosokawa S."/>
            <person name="Ichikawa Y."/>
            <person name="Idonuma A."/>
            <person name="Iijima M."/>
            <person name="Ikeda M."/>
            <person name="Ikeno M."/>
            <person name="Ito K."/>
            <person name="Ito S."/>
            <person name="Ito T."/>
            <person name="Ito Y."/>
            <person name="Ito Y."/>
            <person name="Iwabuchi A."/>
            <person name="Kamiya K."/>
            <person name="Karasawa W."/>
            <person name="Kurita K."/>
            <person name="Katagiri S."/>
            <person name="Kikuta A."/>
            <person name="Kobayashi H."/>
            <person name="Kobayashi N."/>
            <person name="Machita K."/>
            <person name="Maehara T."/>
            <person name="Masukawa M."/>
            <person name="Mizubayashi T."/>
            <person name="Mukai Y."/>
            <person name="Nagasaki H."/>
            <person name="Nagata Y."/>
            <person name="Naito S."/>
            <person name="Nakashima M."/>
            <person name="Nakama Y."/>
            <person name="Nakamichi Y."/>
            <person name="Nakamura M."/>
            <person name="Meguro A."/>
            <person name="Negishi M."/>
            <person name="Ohta I."/>
            <person name="Ohta T."/>
            <person name="Okamoto M."/>
            <person name="Ono N."/>
            <person name="Saji S."/>
            <person name="Sakaguchi M."/>
            <person name="Sakai K."/>
            <person name="Shibata M."/>
            <person name="Shimokawa T."/>
            <person name="Song J."/>
            <person name="Takazaki Y."/>
            <person name="Terasawa K."/>
            <person name="Tsugane M."/>
            <person name="Tsuji K."/>
            <person name="Ueda S."/>
            <person name="Waki K."/>
            <person name="Yamagata H."/>
            <person name="Yamamoto M."/>
            <person name="Yamamoto S."/>
            <person name="Yamane H."/>
            <person name="Yoshiki S."/>
            <person name="Yoshihara R."/>
            <person name="Yukawa K."/>
            <person name="Zhong H."/>
            <person name="Yano M."/>
            <person name="Yuan Q."/>
            <person name="Ouyang S."/>
            <person name="Liu J."/>
            <person name="Jones K.M."/>
            <person name="Gansberger K."/>
            <person name="Moffat K."/>
            <person name="Hill J."/>
            <person name="Bera J."/>
            <person name="Fadrosh D."/>
            <person name="Jin S."/>
            <person name="Johri S."/>
            <person name="Kim M."/>
            <person name="Overton L."/>
            <person name="Reardon M."/>
            <person name="Tsitrin T."/>
            <person name="Vuong H."/>
            <person name="Weaver B."/>
            <person name="Ciecko A."/>
            <person name="Tallon L."/>
            <person name="Jackson J."/>
            <person name="Pai G."/>
            <person name="Aken S.V."/>
            <person name="Utterback T."/>
            <person name="Reidmuller S."/>
            <person name="Feldblyum T."/>
            <person name="Hsiao J."/>
            <person name="Zismann V."/>
            <person name="Iobst S."/>
            <person name="de Vazeille A.R."/>
            <person name="Buell C.R."/>
            <person name="Ying K."/>
            <person name="Li Y."/>
            <person name="Lu T."/>
            <person name="Huang Y."/>
            <person name="Zhao Q."/>
            <person name="Feng Q."/>
            <person name="Zhang L."/>
            <person name="Zhu J."/>
            <person name="Weng Q."/>
            <person name="Mu J."/>
            <person name="Lu Y."/>
            <person name="Fan D."/>
            <person name="Liu Y."/>
            <person name="Guan J."/>
            <person name="Zhang Y."/>
            <person name="Yu S."/>
            <person name="Liu X."/>
            <person name="Zhang Y."/>
            <person name="Hong G."/>
            <person name="Han B."/>
            <person name="Choisne N."/>
            <person name="Demange N."/>
            <person name="Orjeda G."/>
            <person name="Samain S."/>
            <person name="Cattolico L."/>
            <person name="Pelletier E."/>
            <person name="Couloux A."/>
            <person name="Segurens B."/>
            <person name="Wincker P."/>
            <person name="D'Hont A."/>
            <person name="Scarpelli C."/>
            <person name="Weissenbach J."/>
            <person name="Salanoubat M."/>
            <person name="Quetier F."/>
            <person name="Yu Y."/>
            <person name="Kim H.R."/>
            <person name="Rambo T."/>
            <person name="Currie J."/>
            <person name="Collura K."/>
            <person name="Luo M."/>
            <person name="Yang T."/>
            <person name="Ammiraju J.S.S."/>
            <person name="Engler F."/>
            <person name="Soderlund C."/>
            <person name="Wing R.A."/>
            <person name="Palmer L.E."/>
            <person name="de la Bastide M."/>
            <person name="Spiegel L."/>
            <person name="Nascimento L."/>
            <person name="Zutavern T."/>
            <person name="O'Shaughnessy A."/>
            <person name="Dike S."/>
            <person name="Dedhia N."/>
            <person name="Preston R."/>
            <person name="Balija V."/>
            <person name="McCombie W.R."/>
            <person name="Chow T."/>
            <person name="Chen H."/>
            <person name="Chung M."/>
            <person name="Chen C."/>
            <person name="Shaw J."/>
            <person name="Wu H."/>
            <person name="Hsiao K."/>
            <person name="Chao Y."/>
            <person name="Chu M."/>
            <person name="Cheng C."/>
            <person name="Hour A."/>
            <person name="Lee P."/>
            <person name="Lin S."/>
            <person name="Lin Y."/>
            <person name="Liou J."/>
            <person name="Liu S."/>
            <person name="Hsing Y."/>
            <person name="Raghuvanshi S."/>
            <person name="Mohanty A."/>
            <person name="Bharti A.K."/>
            <person name="Gaur A."/>
            <person name="Gupta V."/>
            <person name="Kumar D."/>
            <person name="Ravi V."/>
            <person name="Vij S."/>
            <person name="Kapur A."/>
            <person name="Khurana P."/>
            <person name="Khurana P."/>
            <person name="Khurana J.P."/>
            <person name="Tyagi A.K."/>
            <person name="Gaikwad K."/>
            <person name="Singh A."/>
            <person name="Dalal V."/>
            <person name="Srivastava S."/>
            <person name="Dixit A."/>
            <person name="Pal A.K."/>
            <person name="Ghazi I.A."/>
            <person name="Yadav M."/>
            <person name="Pandit A."/>
            <person name="Bhargava A."/>
            <person name="Sureshbabu K."/>
            <person name="Batra K."/>
            <person name="Sharma T.R."/>
            <person name="Mohapatra T."/>
            <person name="Singh N.K."/>
            <person name="Messing J."/>
            <person name="Nelson A.B."/>
            <person name="Fuks G."/>
            <person name="Kavchok S."/>
            <person name="Keizer G."/>
            <person name="Linton E."/>
            <person name="Llaca V."/>
            <person name="Song R."/>
            <person name="Tanyolac B."/>
            <person name="Young S."/>
            <person name="Ho-Il K."/>
            <person name="Hahn J.H."/>
            <person name="Sangsakoo G."/>
            <person name="Vanavichit A."/>
            <person name="de Mattos Luiz.A.T."/>
            <person name="Zimmer P.D."/>
            <person name="Malone G."/>
            <person name="Dellagostin O."/>
            <person name="de Oliveira A.C."/>
            <person name="Bevan M."/>
            <person name="Bancroft I."/>
            <person name="Minx P."/>
            <person name="Cordum H."/>
            <person name="Wilson R."/>
            <person name="Cheng Z."/>
            <person name="Jin W."/>
            <person name="Jiang J."/>
            <person name="Leong S.A."/>
            <person name="Iwama H."/>
            <person name="Gojobori T."/>
            <person name="Itoh T."/>
            <person name="Niimura Y."/>
            <person name="Fujii Y."/>
            <person name="Habara T."/>
            <person name="Sakai H."/>
            <person name="Sato Y."/>
            <person name="Wilson G."/>
            <person name="Kumar K."/>
            <person name="McCouch S."/>
            <person name="Juretic N."/>
            <person name="Hoen D."/>
            <person name="Wright S."/>
            <person name="Bruskiewich R."/>
            <person name="Bureau T."/>
            <person name="Miyao A."/>
            <person name="Hirochika H."/>
            <person name="Nishikawa T."/>
            <person name="Kadowaki K."/>
            <person name="Sugiura M."/>
            <person name="Burr B."/>
            <person name="Sasaki T."/>
        </authorList>
    </citation>
    <scope>NUCLEOTIDE SEQUENCE [LARGE SCALE GENOMIC DNA]</scope>
    <source>
        <strain evidence="3">cv. Nipponbare</strain>
    </source>
</reference>
<accession>Q7XQ69</accession>
<evidence type="ECO:0000256" key="1">
    <source>
        <dbReference type="SAM" id="MobiDB-lite"/>
    </source>
</evidence>
<protein>
    <submittedName>
        <fullName evidence="2">OSJNBa0011J08.20 protein</fullName>
    </submittedName>
</protein>
<sequence>MSYYVDPCIGVPQYPLYLVYGYPPSTVARQVGELGAQGSTTMSSSFVDNSVNTNLYQGVLASTMLVWTQVGEIVFPVYTTVPISAGLSVTGSENAVATTQDDSMSKDPPAEAENGTSTTSEPEKDPSAAKPYISDKNHEPTRMNSEVTRSWCPIHKTRKHTLQACWVFLNVHAEIRACKERGIQRTSSTRDVYCPIHKTKNHDLSSCKVFLSAMKTSPPKVQQSHIPFRDEDKEQGATPISDRFVGVIDIDPHELSVLHLLEDYGSSSTSTPRKVLAIDGTSTSARANAEVENQVTTPAQHIRAVNAILRETPYDPVLNDDLARWTERLRESVTNLSNVFEEVAAAAHPEQPPTGGANGENPEQRDSPHRATPPPRGTGDLRDHLNGRREARCARDNENRSRHRVSSRRHDNEERGGCSSEDRDRDNRHNRHDHDDRERRVLGDTGRGCHHNDDDDGDRRRDNNGRRRQDS</sequence>
<feature type="compositionally biased region" description="Basic and acidic residues" evidence="1">
    <location>
        <begin position="379"/>
        <end position="400"/>
    </location>
</feature>
<feature type="compositionally biased region" description="Basic and acidic residues" evidence="1">
    <location>
        <begin position="408"/>
        <end position="442"/>
    </location>
</feature>
<dbReference type="EMBL" id="AL606624">
    <property type="protein sequence ID" value="CAE03265.1"/>
    <property type="molecule type" value="Genomic_DNA"/>
</dbReference>
<feature type="compositionally biased region" description="Basic and acidic residues" evidence="1">
    <location>
        <begin position="450"/>
        <end position="471"/>
    </location>
</feature>
<dbReference type="AlphaFoldDB" id="Q7XQ69"/>
<feature type="region of interest" description="Disordered" evidence="1">
    <location>
        <begin position="94"/>
        <end position="147"/>
    </location>
</feature>
<evidence type="ECO:0000313" key="3">
    <source>
        <dbReference type="Proteomes" id="UP000000763"/>
    </source>
</evidence>
<dbReference type="Proteomes" id="UP000000763">
    <property type="component" value="Chromosome 4"/>
</dbReference>
<feature type="compositionally biased region" description="Basic and acidic residues" evidence="1">
    <location>
        <begin position="121"/>
        <end position="141"/>
    </location>
</feature>
<organism evidence="2 3">
    <name type="scientific">Oryza sativa subsp. japonica</name>
    <name type="common">Rice</name>
    <dbReference type="NCBI Taxonomy" id="39947"/>
    <lineage>
        <taxon>Eukaryota</taxon>
        <taxon>Viridiplantae</taxon>
        <taxon>Streptophyta</taxon>
        <taxon>Embryophyta</taxon>
        <taxon>Tracheophyta</taxon>
        <taxon>Spermatophyta</taxon>
        <taxon>Magnoliopsida</taxon>
        <taxon>Liliopsida</taxon>
        <taxon>Poales</taxon>
        <taxon>Poaceae</taxon>
        <taxon>BOP clade</taxon>
        <taxon>Oryzoideae</taxon>
        <taxon>Oryzeae</taxon>
        <taxon>Oryzinae</taxon>
        <taxon>Oryza</taxon>
        <taxon>Oryza sativa</taxon>
    </lineage>
</organism>
<proteinExistence type="predicted"/>
<evidence type="ECO:0000313" key="2">
    <source>
        <dbReference type="EMBL" id="CAE03265.1"/>
    </source>
</evidence>
<name>Q7XQ69_ORYSJ</name>
<gene>
    <name evidence="2" type="primary">OSJNBa0011J08.20</name>
</gene>